<organism evidence="2 3">
    <name type="scientific">Robiginitalea myxolifaciens</name>
    <dbReference type="NCBI Taxonomy" id="400055"/>
    <lineage>
        <taxon>Bacteria</taxon>
        <taxon>Pseudomonadati</taxon>
        <taxon>Bacteroidota</taxon>
        <taxon>Flavobacteriia</taxon>
        <taxon>Flavobacteriales</taxon>
        <taxon>Flavobacteriaceae</taxon>
        <taxon>Robiginitalea</taxon>
    </lineage>
</organism>
<sequence length="235" mass="26374">MKNGIYTLLGLLLIVACSSEPKADELLVEGRVKGLKKGTLYLQQVVDTSLVSLDSTQVDAEGMYQLSTAISEPDFFYLYLDKADNNEVNDRILFFAEPGATRINSQWNAFENEAEISGSKSQEEFREYQQMLSRFNVQQLEYNRAALELDSLDSAGLDSLQQASDRLEIRATLYALNFAMNHKDSYLAPFVALSEEGRANPKMLDSIYNVLTPEVAESKYGRQLKALVEAQKAEN</sequence>
<proteinExistence type="predicted"/>
<accession>A0A1I6FNS2</accession>
<evidence type="ECO:0000259" key="1">
    <source>
        <dbReference type="Pfam" id="PF14289"/>
    </source>
</evidence>
<reference evidence="2 3" key="1">
    <citation type="submission" date="2016-10" db="EMBL/GenBank/DDBJ databases">
        <authorList>
            <person name="de Groot N.N."/>
        </authorList>
    </citation>
    <scope>NUCLEOTIDE SEQUENCE [LARGE SCALE GENOMIC DNA]</scope>
    <source>
        <strain evidence="2 3">DSM 21019</strain>
    </source>
</reference>
<dbReference type="RefSeq" id="WP_092980099.1">
    <property type="nucleotide sequence ID" value="NZ_FOYQ01000001.1"/>
</dbReference>
<dbReference type="Pfam" id="PF14289">
    <property type="entry name" value="DUF4369"/>
    <property type="match status" value="1"/>
</dbReference>
<gene>
    <name evidence="2" type="ORF">SAMN04490243_0290</name>
</gene>
<evidence type="ECO:0000313" key="3">
    <source>
        <dbReference type="Proteomes" id="UP000199534"/>
    </source>
</evidence>
<keyword evidence="3" id="KW-1185">Reference proteome</keyword>
<evidence type="ECO:0000313" key="2">
    <source>
        <dbReference type="EMBL" id="SFR31603.1"/>
    </source>
</evidence>
<name>A0A1I6FNS2_9FLAO</name>
<dbReference type="OrthoDB" id="1143206at2"/>
<dbReference type="AlphaFoldDB" id="A0A1I6FNS2"/>
<dbReference type="PROSITE" id="PS51257">
    <property type="entry name" value="PROKAR_LIPOPROTEIN"/>
    <property type="match status" value="1"/>
</dbReference>
<dbReference type="InterPro" id="IPR025380">
    <property type="entry name" value="DUF4369"/>
</dbReference>
<feature type="domain" description="DUF4369" evidence="1">
    <location>
        <begin position="28"/>
        <end position="125"/>
    </location>
</feature>
<dbReference type="STRING" id="400055.SAMN04490243_0290"/>
<protein>
    <recommendedName>
        <fullName evidence="1">DUF4369 domain-containing protein</fullName>
    </recommendedName>
</protein>
<dbReference type="Proteomes" id="UP000199534">
    <property type="component" value="Unassembled WGS sequence"/>
</dbReference>
<dbReference type="EMBL" id="FOYQ01000001">
    <property type="protein sequence ID" value="SFR31603.1"/>
    <property type="molecule type" value="Genomic_DNA"/>
</dbReference>